<dbReference type="RefSeq" id="WP_316779154.1">
    <property type="nucleotide sequence ID" value="NZ_JASMWN010000015.1"/>
</dbReference>
<dbReference type="EMBL" id="JASMWN010000015">
    <property type="protein sequence ID" value="MDU9005566.1"/>
    <property type="molecule type" value="Genomic_DNA"/>
</dbReference>
<dbReference type="SUPFAM" id="SSF51905">
    <property type="entry name" value="FAD/NAD(P)-binding domain"/>
    <property type="match status" value="1"/>
</dbReference>
<sequence length="559" mass="60117">MDLKRISPKIAVSPQIKPDDINAIKAEGISAIICNRPDGEGADQPTFDEIEAAARAAGIEARYVPVQSGMVADTDVEAFGTALEDLPRPVLAYCRTGTRSATLWSFHESKKRPMADILAATKAVGYDMNGVARRIANGGKTPTDTGDAKYDVVIVGAGAGGVSVAASLVARASDLSIAIIDPADIHYYQPGWTMVGGGIFQASDTAKTMGSLIPRGVKWIKAAVAAFEPGNNAVILDGCRVVKYDRLVVTPGLKLDWAAVEGLEETLGHNGVTSNYRYDLAPYTWQLVQGMKSGRALFTQPPMPIKCAGAPQKAMYLSGDAWFRRAVLEDIDIQFMNAGGVLFGVKDYVPALMQYVEKYDATLNFFHNLIAVDGPSRTATFKVAQPDTTPENVTVEFDMLHVCPPQSAPDFIRVSPLADAAGWVDVDQATLRHKCHDNIWSLGDVMNAPNAKTAAAARKQAPTVAENIVADIAGLSPTAAYDGYGSCPLTVERGKIVLAEFGYGGVLKPSFPPLLLDGTKPSRTAWFLKEKMLPPIYWLAMLRGKEWMAKPERLKVAAE</sequence>
<dbReference type="Gene3D" id="3.90.190.10">
    <property type="entry name" value="Protein tyrosine phosphatase superfamily"/>
    <property type="match status" value="1"/>
</dbReference>
<organism evidence="3 4">
    <name type="scientific">Sedimentitalea todarodis</name>
    <dbReference type="NCBI Taxonomy" id="1631240"/>
    <lineage>
        <taxon>Bacteria</taxon>
        <taxon>Pseudomonadati</taxon>
        <taxon>Pseudomonadota</taxon>
        <taxon>Alphaproteobacteria</taxon>
        <taxon>Rhodobacterales</taxon>
        <taxon>Paracoccaceae</taxon>
        <taxon>Sedimentitalea</taxon>
    </lineage>
</organism>
<gene>
    <name evidence="3" type="ORF">QO231_17160</name>
</gene>
<dbReference type="Pfam" id="PF04273">
    <property type="entry name" value="BLH_phosphatase"/>
    <property type="match status" value="1"/>
</dbReference>
<dbReference type="GO" id="GO:0016740">
    <property type="term" value="F:transferase activity"/>
    <property type="evidence" value="ECO:0007669"/>
    <property type="project" value="UniProtKB-KW"/>
</dbReference>
<feature type="domain" description="Beta-lactamase hydrolase-like protein phosphatase-like" evidence="1">
    <location>
        <begin position="2"/>
        <end position="107"/>
    </location>
</feature>
<name>A0ABU3VH99_9RHOB</name>
<dbReference type="SUPFAM" id="SSF52799">
    <property type="entry name" value="(Phosphotyrosine protein) phosphatases II"/>
    <property type="match status" value="1"/>
</dbReference>
<dbReference type="PANTHER" id="PTHR10632:SF2">
    <property type="entry name" value="SULFIDE:QUINONE OXIDOREDUCTASE, MITOCHONDRIAL"/>
    <property type="match status" value="1"/>
</dbReference>
<keyword evidence="4" id="KW-1185">Reference proteome</keyword>
<feature type="domain" description="FAD/NAD(P)-binding" evidence="2">
    <location>
        <begin position="150"/>
        <end position="270"/>
    </location>
</feature>
<dbReference type="NCBIfam" id="TIGR01244">
    <property type="entry name" value="TIGR01244 family sulfur transferase"/>
    <property type="match status" value="1"/>
</dbReference>
<dbReference type="Pfam" id="PF07992">
    <property type="entry name" value="Pyr_redox_2"/>
    <property type="match status" value="1"/>
</dbReference>
<dbReference type="InterPro" id="IPR023753">
    <property type="entry name" value="FAD/NAD-binding_dom"/>
</dbReference>
<comment type="caution">
    <text evidence="3">The sequence shown here is derived from an EMBL/GenBank/DDBJ whole genome shotgun (WGS) entry which is preliminary data.</text>
</comment>
<dbReference type="InterPro" id="IPR015904">
    <property type="entry name" value="Sulphide_quinone_reductase"/>
</dbReference>
<evidence type="ECO:0000259" key="2">
    <source>
        <dbReference type="Pfam" id="PF07992"/>
    </source>
</evidence>
<keyword evidence="3" id="KW-0808">Transferase</keyword>
<accession>A0ABU3VH99</accession>
<evidence type="ECO:0000259" key="1">
    <source>
        <dbReference type="Pfam" id="PF04273"/>
    </source>
</evidence>
<dbReference type="InterPro" id="IPR036188">
    <property type="entry name" value="FAD/NAD-bd_sf"/>
</dbReference>
<dbReference type="InterPro" id="IPR029021">
    <property type="entry name" value="Prot-tyrosine_phosphatase-like"/>
</dbReference>
<dbReference type="PANTHER" id="PTHR10632">
    <property type="entry name" value="SULFIDE:QUINONE OXIDOREDUCTASE"/>
    <property type="match status" value="1"/>
</dbReference>
<dbReference type="InterPro" id="IPR005939">
    <property type="entry name" value="BLH_phosphatase-like"/>
</dbReference>
<dbReference type="Proteomes" id="UP001255416">
    <property type="component" value="Unassembled WGS sequence"/>
</dbReference>
<evidence type="ECO:0000313" key="4">
    <source>
        <dbReference type="Proteomes" id="UP001255416"/>
    </source>
</evidence>
<proteinExistence type="predicted"/>
<reference evidence="4" key="1">
    <citation type="submission" date="2023-05" db="EMBL/GenBank/DDBJ databases">
        <title>Sedimentitalea sp. nov. JM2-8.</title>
        <authorList>
            <person name="Huang J."/>
        </authorList>
    </citation>
    <scope>NUCLEOTIDE SEQUENCE [LARGE SCALE GENOMIC DNA]</scope>
    <source>
        <strain evidence="4">KHS03</strain>
    </source>
</reference>
<evidence type="ECO:0000313" key="3">
    <source>
        <dbReference type="EMBL" id="MDU9005566.1"/>
    </source>
</evidence>
<dbReference type="Gene3D" id="3.50.50.60">
    <property type="entry name" value="FAD/NAD(P)-binding domain"/>
    <property type="match status" value="2"/>
</dbReference>
<protein>
    <submittedName>
        <fullName evidence="3">TIGR01244 family sulfur transferase</fullName>
    </submittedName>
</protein>